<dbReference type="InterPro" id="IPR017437">
    <property type="entry name" value="ATP-NAD_kinase_PpnK-typ_C"/>
</dbReference>
<comment type="similarity">
    <text evidence="3">Belongs to the NAD kinase family.</text>
</comment>
<feature type="compositionally biased region" description="Low complexity" evidence="11">
    <location>
        <begin position="637"/>
        <end position="653"/>
    </location>
</feature>
<gene>
    <name evidence="14" type="ORF">DUNSADRAFT_15562</name>
</gene>
<evidence type="ECO:0000256" key="5">
    <source>
        <dbReference type="ARBA" id="ARBA00022692"/>
    </source>
</evidence>
<keyword evidence="12" id="KW-0732">Signal</keyword>
<evidence type="ECO:0000256" key="9">
    <source>
        <dbReference type="ARBA" id="ARBA00023027"/>
    </source>
</evidence>
<comment type="subcellular location">
    <subcellularLocation>
        <location evidence="1">Membrane</location>
        <topology evidence="1">Multi-pass membrane protein</topology>
    </subcellularLocation>
</comment>
<evidence type="ECO:0000313" key="15">
    <source>
        <dbReference type="Proteomes" id="UP000815325"/>
    </source>
</evidence>
<feature type="compositionally biased region" description="Low complexity" evidence="11">
    <location>
        <begin position="722"/>
        <end position="738"/>
    </location>
</feature>
<evidence type="ECO:0000256" key="6">
    <source>
        <dbReference type="ARBA" id="ARBA00022777"/>
    </source>
</evidence>
<dbReference type="PANTHER" id="PTHR20275">
    <property type="entry name" value="NAD KINASE"/>
    <property type="match status" value="1"/>
</dbReference>
<dbReference type="InterPro" id="IPR017438">
    <property type="entry name" value="ATP-NAD_kinase_N"/>
</dbReference>
<evidence type="ECO:0000256" key="7">
    <source>
        <dbReference type="ARBA" id="ARBA00022857"/>
    </source>
</evidence>
<evidence type="ECO:0000259" key="13">
    <source>
        <dbReference type="Pfam" id="PF01529"/>
    </source>
</evidence>
<dbReference type="InterPro" id="IPR016064">
    <property type="entry name" value="NAD/diacylglycerol_kinase_sf"/>
</dbReference>
<keyword evidence="8" id="KW-1133">Transmembrane helix</keyword>
<feature type="domain" description="Palmitoyltransferase DHHC" evidence="13">
    <location>
        <begin position="41"/>
        <end position="125"/>
    </location>
</feature>
<feature type="signal peptide" evidence="12">
    <location>
        <begin position="1"/>
        <end position="29"/>
    </location>
</feature>
<feature type="compositionally biased region" description="Pro residues" evidence="11">
    <location>
        <begin position="932"/>
        <end position="966"/>
    </location>
</feature>
<dbReference type="Gene3D" id="2.60.200.30">
    <property type="entry name" value="Probable inorganic polyphosphate/atp-NAD kinase, domain 2"/>
    <property type="match status" value="1"/>
</dbReference>
<feature type="compositionally biased region" description="Low complexity" evidence="11">
    <location>
        <begin position="348"/>
        <end position="360"/>
    </location>
</feature>
<name>A0ABQ7G558_DUNSA</name>
<feature type="region of interest" description="Disordered" evidence="11">
    <location>
        <begin position="271"/>
        <end position="296"/>
    </location>
</feature>
<keyword evidence="15" id="KW-1185">Reference proteome</keyword>
<evidence type="ECO:0000256" key="2">
    <source>
        <dbReference type="ARBA" id="ARBA00008574"/>
    </source>
</evidence>
<feature type="compositionally biased region" description="Polar residues" evidence="11">
    <location>
        <begin position="569"/>
        <end position="583"/>
    </location>
</feature>
<dbReference type="InterPro" id="IPR002504">
    <property type="entry name" value="NADK"/>
</dbReference>
<feature type="compositionally biased region" description="Polar residues" evidence="11">
    <location>
        <begin position="913"/>
        <end position="927"/>
    </location>
</feature>
<feature type="chain" id="PRO_5045788461" description="Palmitoyltransferase DHHC domain-containing protein" evidence="12">
    <location>
        <begin position="30"/>
        <end position="1422"/>
    </location>
</feature>
<dbReference type="PANTHER" id="PTHR20275:SF0">
    <property type="entry name" value="NAD KINASE"/>
    <property type="match status" value="1"/>
</dbReference>
<evidence type="ECO:0000313" key="14">
    <source>
        <dbReference type="EMBL" id="KAF5829738.1"/>
    </source>
</evidence>
<protein>
    <recommendedName>
        <fullName evidence="13">Palmitoyltransferase DHHC domain-containing protein</fullName>
    </recommendedName>
</protein>
<accession>A0ABQ7G558</accession>
<keyword evidence="6" id="KW-0418">Kinase</keyword>
<dbReference type="Proteomes" id="UP000815325">
    <property type="component" value="Unassembled WGS sequence"/>
</dbReference>
<evidence type="ECO:0000256" key="11">
    <source>
        <dbReference type="SAM" id="MobiDB-lite"/>
    </source>
</evidence>
<feature type="compositionally biased region" description="Basic and acidic residues" evidence="11">
    <location>
        <begin position="894"/>
        <end position="904"/>
    </location>
</feature>
<feature type="region of interest" description="Disordered" evidence="11">
    <location>
        <begin position="885"/>
        <end position="992"/>
    </location>
</feature>
<feature type="compositionally biased region" description="Polar residues" evidence="11">
    <location>
        <begin position="1037"/>
        <end position="1046"/>
    </location>
</feature>
<keyword evidence="10" id="KW-0472">Membrane</keyword>
<feature type="compositionally biased region" description="Low complexity" evidence="11">
    <location>
        <begin position="967"/>
        <end position="977"/>
    </location>
</feature>
<feature type="compositionally biased region" description="Low complexity" evidence="11">
    <location>
        <begin position="371"/>
        <end position="381"/>
    </location>
</feature>
<feature type="region of interest" description="Disordered" evidence="11">
    <location>
        <begin position="1017"/>
        <end position="1072"/>
    </location>
</feature>
<dbReference type="Pfam" id="PF01513">
    <property type="entry name" value="NAD_kinase"/>
    <property type="match status" value="1"/>
</dbReference>
<dbReference type="Pfam" id="PF01529">
    <property type="entry name" value="DHHC"/>
    <property type="match status" value="1"/>
</dbReference>
<dbReference type="PROSITE" id="PS50216">
    <property type="entry name" value="DHHC"/>
    <property type="match status" value="1"/>
</dbReference>
<feature type="compositionally biased region" description="Basic residues" evidence="11">
    <location>
        <begin position="739"/>
        <end position="754"/>
    </location>
</feature>
<dbReference type="EMBL" id="MU070120">
    <property type="protein sequence ID" value="KAF5829738.1"/>
    <property type="molecule type" value="Genomic_DNA"/>
</dbReference>
<evidence type="ECO:0000256" key="4">
    <source>
        <dbReference type="ARBA" id="ARBA00022679"/>
    </source>
</evidence>
<proteinExistence type="inferred from homology"/>
<dbReference type="InterPro" id="IPR001594">
    <property type="entry name" value="Palmitoyltrfase_DHHC"/>
</dbReference>
<feature type="compositionally biased region" description="Pro residues" evidence="11">
    <location>
        <begin position="1022"/>
        <end position="1031"/>
    </location>
</feature>
<organism evidence="14 15">
    <name type="scientific">Dunaliella salina</name>
    <name type="common">Green alga</name>
    <name type="synonym">Protococcus salinus</name>
    <dbReference type="NCBI Taxonomy" id="3046"/>
    <lineage>
        <taxon>Eukaryota</taxon>
        <taxon>Viridiplantae</taxon>
        <taxon>Chlorophyta</taxon>
        <taxon>core chlorophytes</taxon>
        <taxon>Chlorophyceae</taxon>
        <taxon>CS clade</taxon>
        <taxon>Chlamydomonadales</taxon>
        <taxon>Dunaliellaceae</taxon>
        <taxon>Dunaliella</taxon>
    </lineage>
</organism>
<dbReference type="Pfam" id="PF20143">
    <property type="entry name" value="NAD_kinase_C"/>
    <property type="match status" value="1"/>
</dbReference>
<keyword evidence="4" id="KW-0808">Transferase</keyword>
<dbReference type="HAMAP" id="MF_00361">
    <property type="entry name" value="NAD_kinase"/>
    <property type="match status" value="1"/>
</dbReference>
<feature type="compositionally biased region" description="Polar residues" evidence="11">
    <location>
        <begin position="546"/>
        <end position="561"/>
    </location>
</feature>
<comment type="similarity">
    <text evidence="2">Belongs to the DHHC palmitoyltransferase family.</text>
</comment>
<dbReference type="SUPFAM" id="SSF111331">
    <property type="entry name" value="NAD kinase/diacylglycerol kinase-like"/>
    <property type="match status" value="1"/>
</dbReference>
<evidence type="ECO:0000256" key="3">
    <source>
        <dbReference type="ARBA" id="ARBA00010995"/>
    </source>
</evidence>
<evidence type="ECO:0000256" key="12">
    <source>
        <dbReference type="SAM" id="SignalP"/>
    </source>
</evidence>
<keyword evidence="5" id="KW-0812">Transmembrane</keyword>
<feature type="region of interest" description="Disordered" evidence="11">
    <location>
        <begin position="698"/>
        <end position="764"/>
    </location>
</feature>
<dbReference type="Gene3D" id="3.40.50.10330">
    <property type="entry name" value="Probable inorganic polyphosphate/atp-NAD kinase, domain 1"/>
    <property type="match status" value="1"/>
</dbReference>
<keyword evidence="7" id="KW-0521">NADP</keyword>
<feature type="region of interest" description="Disordered" evidence="11">
    <location>
        <begin position="546"/>
        <end position="653"/>
    </location>
</feature>
<comment type="caution">
    <text evidence="14">The sequence shown here is derived from an EMBL/GenBank/DDBJ whole genome shotgun (WGS) entry which is preliminary data.</text>
</comment>
<reference evidence="14" key="1">
    <citation type="submission" date="2017-08" db="EMBL/GenBank/DDBJ databases">
        <authorList>
            <person name="Polle J.E."/>
            <person name="Barry K."/>
            <person name="Cushman J."/>
            <person name="Schmutz J."/>
            <person name="Tran D."/>
            <person name="Hathwaick L.T."/>
            <person name="Yim W.C."/>
            <person name="Jenkins J."/>
            <person name="Mckie-Krisberg Z.M."/>
            <person name="Prochnik S."/>
            <person name="Lindquist E."/>
            <person name="Dockter R.B."/>
            <person name="Adam C."/>
            <person name="Molina H."/>
            <person name="Bunkerborg J."/>
            <person name="Jin E."/>
            <person name="Buchheim M."/>
            <person name="Magnuson J."/>
        </authorList>
    </citation>
    <scope>NUCLEOTIDE SEQUENCE</scope>
    <source>
        <strain evidence="14">CCAP 19/18</strain>
    </source>
</reference>
<keyword evidence="9" id="KW-0520">NAD</keyword>
<feature type="region of interest" description="Disordered" evidence="11">
    <location>
        <begin position="317"/>
        <end position="396"/>
    </location>
</feature>
<evidence type="ECO:0000256" key="10">
    <source>
        <dbReference type="ARBA" id="ARBA00023136"/>
    </source>
</evidence>
<evidence type="ECO:0000256" key="1">
    <source>
        <dbReference type="ARBA" id="ARBA00004141"/>
    </source>
</evidence>
<evidence type="ECO:0000256" key="8">
    <source>
        <dbReference type="ARBA" id="ARBA00022989"/>
    </source>
</evidence>
<sequence>MQTLAFAVALPLAVALLMLLLWHIQLSLTNKTSIEFQEGGTPRFCQKCVRPKPPRAHHCRVCKRCVLRMDHHCPWTGNCVGHANHKAYLLCLFYSSLALIHTLGLLVAHAIHTIQTSQQQRVVRIGPHGQPVYLEGGEGGEAMRHNVWFWAMVQGVTALVKGGGMGGRSRRHIYDLGPCANIHAILGDNAGSWLAPPCSSMPGGLKYPKAADDPAALGFYDPHSWDAWLGTAAPFTHYHGFRDGMVLNLKGCQKPSEHEIIGGQANLWRTRQEKDQEGQQEGVQAGPTQAEESDQLSAESILAARGKALRLPDGDFSAEAVSTGEPKVASAGSLSGTETVPYGLQHRQGQQQQQQQQQQQPDLEGPEQNFGQQGATTRTASGAGGQAHGASTESSGLLGDASVSLEDRKGASGVGVAAAAAVSAMAARAWASAASSQDQMAPGQVQGGSSNKPPKAGYRLVASAYQANGLPASFPGCGSSSSPGAMRHSQSALTLSDLVHTPPSALFSPLNSSAPQQPDMSTPVACMERAQTASCAAMHNEAHEFASSQQNAHAQTASCTPLPNEAHESTSSQPNAQGATQRGPSEECAVHGGTADDAGQGGPTAEAQMAGREARTAGLAEAAPIAGGTTSKNVCTGMSSISSSRSSSRSGSMSVTCMAAMEQDLLQEGALGLRGLPAADQDGTQDWKYAAKEPSGAFELPSHAQPLPDQPLHHQQKHRRQQQQQQQQVQEQHRGNQQHQHHQPHGQDHHHHHQQQQQQQASEQTLRTLQEELAGGTGPSAQSVAAKHSPYMSQELDLDLMHDDLGPQDIAPRISDSGPVQHCILGRHCTVTKPQLCCSQAYKPQLQQHQLQQEQQQQQQEQQQQQQQQGQQQQQQQQQQEQQQQQLQQQQSGRYEDKEGHDDSSSLAVPASSPISTMPSPSLQTGRSSKPPHVPPSPPSTLNPPPEFPRPVPQPQTPAHPIPPDVTPSSTTTLPSSAMDIESVRPSTTTSTAIAATTTSTTAATAAATATTTTATAAQAPCLPPPPPALSLPPQTNSRSSNNTQLPPSPAACPRRAGGGVGWARDGGLSGLEARRDRGGAACSRTSTPSPLPDCVNCDDLAGSKSTTLTLHWLTTPRTALVVCKLSAALVPSLNATLRWLRDNGVTTFVEPDAYPSVEPELRQSTCTQPLQQNGEPAGPATLAVANSEGIVSAWEAAISGDGTLLWTCHMFGNRAVPPILPFNMGSLGFLTPFPPEQLSPMLHTVLKGEAPKTYPSTLCSKVVMNEVVIDRGISPFLTNLEAYCDGIFVTHVQGDGLILSSPTGSTAYNLAAGGSMIHPQVPGILFTPICPHSLSFRPLIFPDHVELRIQVPRDSRAKTYCSFDGKDRLELNAGDAVVICMSQWPVPTLCSQDPSRDWFMGIRHGLHWNVRRQQGGTEKPM</sequence>